<dbReference type="RefSeq" id="WP_073595186.1">
    <property type="nucleotide sequence ID" value="NZ_MRCE01000020.1"/>
</dbReference>
<organism evidence="1 2">
    <name type="scientific">[Phormidium ambiguum] IAM M-71</name>
    <dbReference type="NCBI Taxonomy" id="454136"/>
    <lineage>
        <taxon>Bacteria</taxon>
        <taxon>Bacillati</taxon>
        <taxon>Cyanobacteriota</taxon>
        <taxon>Cyanophyceae</taxon>
        <taxon>Oscillatoriophycideae</taxon>
        <taxon>Aerosakkonematales</taxon>
        <taxon>Aerosakkonemataceae</taxon>
        <taxon>Floridanema</taxon>
    </lineage>
</organism>
<dbReference type="AlphaFoldDB" id="A0A1U7IFH5"/>
<sequence length="167" mass="18304">MTTLTGATAAKLLKAVISDYNYWGESESDSPLAIKRTKSVFDEKKILSLDASARRKAMQTEGYKAPERTIIEKTLDEVFQPLVQSSLSELTNTAPSVMNGVSPIENLLSPAEAVEYYVQLYSAFKKLDEPKVCYVEDSSGDPYTRLFIVGSSADGETVYAQGLLTQA</sequence>
<comment type="caution">
    <text evidence="1">The sequence shown here is derived from an EMBL/GenBank/DDBJ whole genome shotgun (WGS) entry which is preliminary data.</text>
</comment>
<dbReference type="Proteomes" id="UP000185860">
    <property type="component" value="Unassembled WGS sequence"/>
</dbReference>
<evidence type="ECO:0000313" key="1">
    <source>
        <dbReference type="EMBL" id="OKH35699.1"/>
    </source>
</evidence>
<name>A0A1U7IFH5_9CYAN</name>
<reference evidence="1 2" key="1">
    <citation type="submission" date="2016-11" db="EMBL/GenBank/DDBJ databases">
        <title>Draft Genome Sequences of Nine Cyanobacterial Strains from Diverse Habitats.</title>
        <authorList>
            <person name="Zhu T."/>
            <person name="Hou S."/>
            <person name="Lu X."/>
            <person name="Hess W.R."/>
        </authorList>
    </citation>
    <scope>NUCLEOTIDE SEQUENCE [LARGE SCALE GENOMIC DNA]</scope>
    <source>
        <strain evidence="1 2">IAM M-71</strain>
    </source>
</reference>
<protein>
    <submittedName>
        <fullName evidence="1">Uncharacterized protein</fullName>
    </submittedName>
</protein>
<evidence type="ECO:0000313" key="2">
    <source>
        <dbReference type="Proteomes" id="UP000185860"/>
    </source>
</evidence>
<dbReference type="OrthoDB" id="462143at2"/>
<proteinExistence type="predicted"/>
<gene>
    <name evidence="1" type="ORF">NIES2119_19575</name>
</gene>
<dbReference type="EMBL" id="MRCE01000020">
    <property type="protein sequence ID" value="OKH35699.1"/>
    <property type="molecule type" value="Genomic_DNA"/>
</dbReference>
<accession>A0A1U7IFH5</accession>